<name>A0A2Y9KKA4_ENHLU</name>
<feature type="compositionally biased region" description="Acidic residues" evidence="1">
    <location>
        <begin position="125"/>
        <end position="145"/>
    </location>
</feature>
<evidence type="ECO:0000313" key="2">
    <source>
        <dbReference type="Proteomes" id="UP000248482"/>
    </source>
</evidence>
<dbReference type="OrthoDB" id="9809766at2759"/>
<accession>A0A2Y9KKA4</accession>
<gene>
    <name evidence="3" type="primary">LOC111157296</name>
</gene>
<feature type="compositionally biased region" description="Low complexity" evidence="1">
    <location>
        <begin position="15"/>
        <end position="25"/>
    </location>
</feature>
<dbReference type="PANTHER" id="PTHR32157">
    <property type="entry name" value="GENE 6268-RELATED"/>
    <property type="match status" value="1"/>
</dbReference>
<evidence type="ECO:0000313" key="3">
    <source>
        <dbReference type="RefSeq" id="XP_022374312.1"/>
    </source>
</evidence>
<sequence length="288" mass="30256">MSSSGDPGQAPGQDSPASAVGAGSPEAGGGNGVAPGVGFPQIEVAGVAGPEVALESGPPGMEVALESGLPEMEVALESWPPEMEVTLHSGLPPMEVSEVEGPVGGLGEAALGLGLACGPAGVSAEAEDDDSDFGPAEEDGEEQQEEGLEILVDAHQFPMVGFRFMFLDLVHSLLHRIYHNNHILVRPRRGRVRVRTRARQPDSPRWHPAAPAGPPAWAAPAAARETEASSEEEAAWETAEEPDEESEEGLATAKGTTKYQYEKPAEGANDSEREEEKDKFNKKQEGPN</sequence>
<organism evidence="2 3">
    <name type="scientific">Enhydra lutris kenyoni</name>
    <name type="common">northern sea otter</name>
    <dbReference type="NCBI Taxonomy" id="391180"/>
    <lineage>
        <taxon>Eukaryota</taxon>
        <taxon>Metazoa</taxon>
        <taxon>Chordata</taxon>
        <taxon>Craniata</taxon>
        <taxon>Vertebrata</taxon>
        <taxon>Euteleostomi</taxon>
        <taxon>Mammalia</taxon>
        <taxon>Eutheria</taxon>
        <taxon>Laurasiatheria</taxon>
        <taxon>Carnivora</taxon>
        <taxon>Caniformia</taxon>
        <taxon>Musteloidea</taxon>
        <taxon>Mustelidae</taxon>
        <taxon>Lutrinae</taxon>
        <taxon>Enhydra</taxon>
    </lineage>
</organism>
<dbReference type="AlphaFoldDB" id="A0A2Y9KKA4"/>
<evidence type="ECO:0000256" key="1">
    <source>
        <dbReference type="SAM" id="MobiDB-lite"/>
    </source>
</evidence>
<dbReference type="Proteomes" id="UP000248482">
    <property type="component" value="Unplaced"/>
</dbReference>
<dbReference type="InterPro" id="IPR028930">
    <property type="entry name" value="CT47"/>
</dbReference>
<dbReference type="Pfam" id="PF15623">
    <property type="entry name" value="CT47"/>
    <property type="match status" value="1"/>
</dbReference>
<feature type="compositionally biased region" description="Gly residues" evidence="1">
    <location>
        <begin position="26"/>
        <end position="35"/>
    </location>
</feature>
<feature type="region of interest" description="Disordered" evidence="1">
    <location>
        <begin position="120"/>
        <end position="145"/>
    </location>
</feature>
<dbReference type="KEGG" id="elk:111157296"/>
<dbReference type="GeneID" id="111157296"/>
<feature type="region of interest" description="Disordered" evidence="1">
    <location>
        <begin position="1"/>
        <end position="38"/>
    </location>
</feature>
<dbReference type="PANTHER" id="PTHR32157:SF0">
    <property type="entry name" value="CANCER_TESTIS ANTIGEN FAMILY 47 MEMBER C1"/>
    <property type="match status" value="1"/>
</dbReference>
<feature type="region of interest" description="Disordered" evidence="1">
    <location>
        <begin position="190"/>
        <end position="288"/>
    </location>
</feature>
<proteinExistence type="predicted"/>
<keyword evidence="2" id="KW-1185">Reference proteome</keyword>
<dbReference type="RefSeq" id="XP_022374312.1">
    <property type="nucleotide sequence ID" value="XM_022518604.1"/>
</dbReference>
<feature type="compositionally biased region" description="Acidic residues" evidence="1">
    <location>
        <begin position="228"/>
        <end position="248"/>
    </location>
</feature>
<feature type="compositionally biased region" description="Basic and acidic residues" evidence="1">
    <location>
        <begin position="260"/>
        <end position="288"/>
    </location>
</feature>
<protein>
    <submittedName>
        <fullName evidence="3">Cancer/testis antigen 47A-like</fullName>
    </submittedName>
</protein>
<reference evidence="3" key="1">
    <citation type="submission" date="2025-08" db="UniProtKB">
        <authorList>
            <consortium name="RefSeq"/>
        </authorList>
    </citation>
    <scope>IDENTIFICATION</scope>
    <source>
        <tissue evidence="3">Blood</tissue>
    </source>
</reference>